<accession>A0A250FY75</accession>
<dbReference type="Pfam" id="PF13585">
    <property type="entry name" value="CHU_C"/>
    <property type="match status" value="1"/>
</dbReference>
<feature type="region of interest" description="Disordered" evidence="1">
    <location>
        <begin position="867"/>
        <end position="907"/>
    </location>
</feature>
<dbReference type="SUPFAM" id="SSF55486">
    <property type="entry name" value="Metalloproteases ('zincins'), catalytic domain"/>
    <property type="match status" value="1"/>
</dbReference>
<dbReference type="GO" id="GO:0008237">
    <property type="term" value="F:metallopeptidase activity"/>
    <property type="evidence" value="ECO:0007669"/>
    <property type="project" value="InterPro"/>
</dbReference>
<dbReference type="EMBL" id="CP022387">
    <property type="protein sequence ID" value="ATA90102.1"/>
    <property type="molecule type" value="Genomic_DNA"/>
</dbReference>
<gene>
    <name evidence="3" type="ORF">CGC58_10445</name>
</gene>
<dbReference type="AlphaFoldDB" id="A0A250FY75"/>
<proteinExistence type="predicted"/>
<feature type="compositionally biased region" description="Gly residues" evidence="1">
    <location>
        <begin position="891"/>
        <end position="901"/>
    </location>
</feature>
<dbReference type="KEGG" id="csto:CGC58_10445"/>
<keyword evidence="2" id="KW-0732">Signal</keyword>
<sequence length="1004" mass="111448">MKNYKSMRYNLITILCFLFFQQLFAQVKTSEVVQLFSKGGEVSWEISVDNSPKQTLLWQERPNSIKGIKTFVCYQNGEMIGVLSADNQGVSGNLKLLGKSYDITSEGKKVIVAEEKTEKDGKCGTCCGGGEHSHTARPMARPEGQLSDKEKEILKFHSVRSDGVLREYRLALLITNKYFSDKFKSNVQEVKKFWASTEAFLNELYHRDVSVRFEIVNDERLIYKTASTDPFHYAQTALFIHNNGTTEINKLISENDYDVGVVIHPQVGTTQGLGSTAGVYEKFRKAQCFAMADGAVIAHEIGHLFGTLHTFTNGGSQTYYSEPSFGMSVMGYNSRSYRDYFSLVSIAVIREKLAKIGYYTDKNRTQLVSGEWNSNITNIPYGIKLNNTAPIINTAKIKKEYTLPQNTFFQFYIPAQDAEQQKLYYYAHQVGGYGFPYFTDGSAKFLALKSTQTGRVSFERSYYRKDLYEIENSSPTATGTYHFWLAVNDANTSDKNHGVYYDQAYTKVNIVAGTPFKMTSGYKQKYNAGEKVTFKWNVDANIFGGDSKVRILMSDDFGETYKYTLLASAPNNGTAEVTIPHISLGRKTQFGSTTSGLGIIKIEVIDHIAHDITNNNPNNGGFEIQASAITFQNTPEPTIEVKKGQVPEKANVMAVSTCGGGSQSITPTYKEEETDTLIIRTWTATDSCNNTAVFIQYIYIQEDTTSPTPQLSFANFPANVNLPCTSAKPQAETKLQISGCEGTTEISVTHTDTETGNCKTGKTIERTYTASACGQTISQKQTITIAGDNEAPIFSGMLPQDVSVEEGKIPLQTDILATDNCTQSLQMVKSSEEIIENGQKIIIYRWTATDICGNQAEYVQRITVLPKNTGEGNNPPNEGGNNQSGGNNSPNGGGNNQGGGNSSSNEDIIVYNGVSTENTSENYLKIEPIERYTDLHIEIFNELGQKVFQAKDYQRKGGVFRGYANVKGVVGKGKRLPSGTYFYILEYKDTTGKEHTKKGYLYVR</sequence>
<feature type="chain" id="PRO_5013281513" description="Reprolysin family zinc metalloprotease" evidence="2">
    <location>
        <begin position="26"/>
        <end position="1004"/>
    </location>
</feature>
<evidence type="ECO:0000313" key="3">
    <source>
        <dbReference type="EMBL" id="ATA90102.1"/>
    </source>
</evidence>
<evidence type="ECO:0000256" key="1">
    <source>
        <dbReference type="SAM" id="MobiDB-lite"/>
    </source>
</evidence>
<feature type="signal peptide" evidence="2">
    <location>
        <begin position="1"/>
        <end position="25"/>
    </location>
</feature>
<reference evidence="4" key="1">
    <citation type="submission" date="2017-06" db="EMBL/GenBank/DDBJ databases">
        <title>Capnocytophaga spp. assemblies.</title>
        <authorList>
            <person name="Gulvik C.A."/>
        </authorList>
    </citation>
    <scope>NUCLEOTIDE SEQUENCE [LARGE SCALE GENOMIC DNA]</scope>
    <source>
        <strain evidence="4">H2177</strain>
    </source>
</reference>
<dbReference type="Proteomes" id="UP000217348">
    <property type="component" value="Chromosome"/>
</dbReference>
<dbReference type="OrthoDB" id="9792152at2"/>
<evidence type="ECO:0008006" key="5">
    <source>
        <dbReference type="Google" id="ProtNLM"/>
    </source>
</evidence>
<dbReference type="InterPro" id="IPR024079">
    <property type="entry name" value="MetalloPept_cat_dom_sf"/>
</dbReference>
<evidence type="ECO:0000313" key="4">
    <source>
        <dbReference type="Proteomes" id="UP000217348"/>
    </source>
</evidence>
<dbReference type="Pfam" id="PF13583">
    <property type="entry name" value="Reprolysin_4"/>
    <property type="match status" value="1"/>
</dbReference>
<organism evidence="3 4">
    <name type="scientific">Capnocytophaga stomatis</name>
    <dbReference type="NCBI Taxonomy" id="1848904"/>
    <lineage>
        <taxon>Bacteria</taxon>
        <taxon>Pseudomonadati</taxon>
        <taxon>Bacteroidota</taxon>
        <taxon>Flavobacteriia</taxon>
        <taxon>Flavobacteriales</taxon>
        <taxon>Flavobacteriaceae</taxon>
        <taxon>Capnocytophaga</taxon>
    </lineage>
</organism>
<protein>
    <recommendedName>
        <fullName evidence="5">Reprolysin family zinc metalloprotease</fullName>
    </recommendedName>
</protein>
<feature type="compositionally biased region" description="Low complexity" evidence="1">
    <location>
        <begin position="870"/>
        <end position="890"/>
    </location>
</feature>
<dbReference type="Gene3D" id="3.40.390.10">
    <property type="entry name" value="Collagenase (Catalytic Domain)"/>
    <property type="match status" value="1"/>
</dbReference>
<evidence type="ECO:0000256" key="2">
    <source>
        <dbReference type="SAM" id="SignalP"/>
    </source>
</evidence>
<name>A0A250FY75_9FLAO</name>